<comment type="caution">
    <text evidence="7">The sequence shown here is derived from an EMBL/GenBank/DDBJ whole genome shotgun (WGS) entry which is preliminary data.</text>
</comment>
<dbReference type="SUPFAM" id="SSF56059">
    <property type="entry name" value="Glutathione synthetase ATP-binding domain-like"/>
    <property type="match status" value="1"/>
</dbReference>
<keyword evidence="4" id="KW-0547">Nucleotide-binding</keyword>
<dbReference type="InterPro" id="IPR051437">
    <property type="entry name" value="TTLL_monoglycylase"/>
</dbReference>
<dbReference type="GO" id="GO:0005737">
    <property type="term" value="C:cytoplasm"/>
    <property type="evidence" value="ECO:0007669"/>
    <property type="project" value="UniProtKB-SubCell"/>
</dbReference>
<evidence type="ECO:0000313" key="7">
    <source>
        <dbReference type="EMBL" id="TNJ28175.1"/>
    </source>
</evidence>
<protein>
    <submittedName>
        <fullName evidence="7">Tubulin tyrosine ligase-like 6</fullName>
    </submittedName>
</protein>
<accession>A0A4Z1ST43</accession>
<dbReference type="OrthoDB" id="10255472at2759"/>
<evidence type="ECO:0000313" key="8">
    <source>
        <dbReference type="Proteomes" id="UP000315496"/>
    </source>
</evidence>
<feature type="region of interest" description="Disordered" evidence="6">
    <location>
        <begin position="107"/>
        <end position="156"/>
    </location>
</feature>
<evidence type="ECO:0000256" key="5">
    <source>
        <dbReference type="ARBA" id="ARBA00022840"/>
    </source>
</evidence>
<name>A0A4Z1ST43_GIAMU</name>
<dbReference type="GO" id="GO:0070736">
    <property type="term" value="F:protein-glycine ligase activity, initiating"/>
    <property type="evidence" value="ECO:0007669"/>
    <property type="project" value="TreeGrafter"/>
</dbReference>
<evidence type="ECO:0000256" key="4">
    <source>
        <dbReference type="ARBA" id="ARBA00022741"/>
    </source>
</evidence>
<dbReference type="VEuPathDB" id="GiardiaDB:GMRT_15251"/>
<dbReference type="GO" id="GO:0015630">
    <property type="term" value="C:microtubule cytoskeleton"/>
    <property type="evidence" value="ECO:0007669"/>
    <property type="project" value="TreeGrafter"/>
</dbReference>
<sequence>MQTMPTGLRGSGRRGIQATSCPSALTIVTTQPRSQISLIESPSLVPKLTTRVLGFRTRYPLGLSSVTFAEPSPDGLSSQDSISAESQPSIVLLARDSVLATRIATKKAVTAGSSQDQNETSDPTDTPEAGSESATVPTLPALPKRGDDTERRGKMADGTIRVYPNFQMFMVPKRDAAILSRFGHHRIPELRYFEKHLAHLTTRLASEPDLGSSKQQRAKPRNIVVFKGGYPDICRYFKEKEWLVNPDHETNSDYSIRFSVKVADIDRSSILPWQYTNHFTHACILTTKSGLTKLLMESSLDIDPALFYPQCYRVVNISPGSKAGQLSLSGNNDDTLAFIEGYLDTECLRICHLWMTDPSVCASIQRIRAVPASAEPVTLVASANFKYSRVQLQLAYRHLLYRTASFLHYDIYPLPKKRFLVDPLTTDEIRVVLSRLPAQFPVPNFFERVTPQELSDSTASMTSPKLMTTSFSPNFIVRSTSMQETKHGSSITIESEAKPSLPSFIPACYTTSKTILEGQTATSMEYENMTDVVTAFLQHAPQGGLSAKCQGIYIGKPGAKSRGRGIFCSSDISRLLVLDPCGNDAYDLPDETSIDTADRYVVQKYIEAPLLIGGYKFDIRQWVFVGSINPLIIFQWTSPYLRFCSTRYSTEGSDVENPFMHLSNNSVQKHYSEFGKEDEILSDGNMWGWERFAQFLEDNVPADQDLHLLTEPSPFGYYVADKLTLRGPVPCTRTGTPEYYDPIDEPPYLPRVMRNVPVTAHAADYRRSRYLRRHVFETLGERLLYDMARIIITTIQAARFEITSDENNFELFGYDFLIDDQLQVWLLEINASPTLERSTSIVTPLIDQMSRGLVNIITDAALGTKLVTGSKVLMPKIKNAKAVLKNGLDDLEKWQLIYREKKRMASYSPNLVVTGKSKELPT</sequence>
<dbReference type="Gene3D" id="3.30.470.20">
    <property type="entry name" value="ATP-grasp fold, B domain"/>
    <property type="match status" value="2"/>
</dbReference>
<dbReference type="InterPro" id="IPR004344">
    <property type="entry name" value="TTL/TTLL_fam"/>
</dbReference>
<feature type="compositionally biased region" description="Polar residues" evidence="6">
    <location>
        <begin position="111"/>
        <end position="124"/>
    </location>
</feature>
<dbReference type="PROSITE" id="PS51221">
    <property type="entry name" value="TTL"/>
    <property type="match status" value="1"/>
</dbReference>
<dbReference type="GO" id="GO:0005524">
    <property type="term" value="F:ATP binding"/>
    <property type="evidence" value="ECO:0007669"/>
    <property type="project" value="UniProtKB-KW"/>
</dbReference>
<evidence type="ECO:0000256" key="2">
    <source>
        <dbReference type="ARBA" id="ARBA00022490"/>
    </source>
</evidence>
<gene>
    <name evidence="7" type="ORF">GMRT_15251</name>
</gene>
<dbReference type="Pfam" id="PF03133">
    <property type="entry name" value="TTL"/>
    <property type="match status" value="2"/>
</dbReference>
<dbReference type="PANTHER" id="PTHR45870">
    <property type="entry name" value="TUBULIN MONOGLYCYLASE TTLL3"/>
    <property type="match status" value="1"/>
</dbReference>
<dbReference type="EMBL" id="VDLU01000002">
    <property type="protein sequence ID" value="TNJ28175.1"/>
    <property type="molecule type" value="Genomic_DNA"/>
</dbReference>
<reference evidence="7 8" key="1">
    <citation type="submission" date="2019-05" db="EMBL/GenBank/DDBJ databases">
        <title>The compact genome of Giardia muris reveals important steps in the evolution of intestinal protozoan parasites.</title>
        <authorList>
            <person name="Xu F."/>
            <person name="Jimenez-Gonzalez A."/>
            <person name="Einarsson E."/>
            <person name="Astvaldsson A."/>
            <person name="Peirasmaki D."/>
            <person name="Eckmann L."/>
            <person name="Andersson J.O."/>
            <person name="Svard S.G."/>
            <person name="Jerlstrom-Hultqvist J."/>
        </authorList>
    </citation>
    <scope>NUCLEOTIDE SEQUENCE [LARGE SCALE GENOMIC DNA]</scope>
    <source>
        <strain evidence="7 8">Roberts-Thomson</strain>
    </source>
</reference>
<organism evidence="7 8">
    <name type="scientific">Giardia muris</name>
    <dbReference type="NCBI Taxonomy" id="5742"/>
    <lineage>
        <taxon>Eukaryota</taxon>
        <taxon>Metamonada</taxon>
        <taxon>Diplomonadida</taxon>
        <taxon>Hexamitidae</taxon>
        <taxon>Giardiinae</taxon>
        <taxon>Giardia</taxon>
    </lineage>
</organism>
<keyword evidence="2" id="KW-0963">Cytoplasm</keyword>
<evidence type="ECO:0000256" key="3">
    <source>
        <dbReference type="ARBA" id="ARBA00022598"/>
    </source>
</evidence>
<dbReference type="Proteomes" id="UP000315496">
    <property type="component" value="Chromosome 2"/>
</dbReference>
<comment type="subcellular location">
    <subcellularLocation>
        <location evidence="1">Cytoplasm</location>
    </subcellularLocation>
</comment>
<evidence type="ECO:0000256" key="1">
    <source>
        <dbReference type="ARBA" id="ARBA00004496"/>
    </source>
</evidence>
<keyword evidence="8" id="KW-1185">Reference proteome</keyword>
<evidence type="ECO:0000256" key="6">
    <source>
        <dbReference type="SAM" id="MobiDB-lite"/>
    </source>
</evidence>
<keyword evidence="5" id="KW-0067">ATP-binding</keyword>
<proteinExistence type="predicted"/>
<dbReference type="AlphaFoldDB" id="A0A4Z1ST43"/>
<dbReference type="PANTHER" id="PTHR45870:SF2">
    <property type="entry name" value="TUBULIN MONOGLYCYLASE TTLL3"/>
    <property type="match status" value="1"/>
</dbReference>
<keyword evidence="3 7" id="KW-0436">Ligase</keyword>
<feature type="compositionally biased region" description="Basic and acidic residues" evidence="6">
    <location>
        <begin position="144"/>
        <end position="155"/>
    </location>
</feature>